<evidence type="ECO:0000256" key="5">
    <source>
        <dbReference type="ARBA" id="ARBA00023136"/>
    </source>
</evidence>
<dbReference type="EMBL" id="JBHRWR010000008">
    <property type="protein sequence ID" value="MFC3573661.1"/>
    <property type="molecule type" value="Genomic_DNA"/>
</dbReference>
<keyword evidence="8" id="KW-1185">Reference proteome</keyword>
<feature type="transmembrane region" description="Helical" evidence="6">
    <location>
        <begin position="331"/>
        <end position="351"/>
    </location>
</feature>
<keyword evidence="2" id="KW-1003">Cell membrane</keyword>
<feature type="transmembrane region" description="Helical" evidence="6">
    <location>
        <begin position="12"/>
        <end position="32"/>
    </location>
</feature>
<evidence type="ECO:0000256" key="3">
    <source>
        <dbReference type="ARBA" id="ARBA00022692"/>
    </source>
</evidence>
<proteinExistence type="predicted"/>
<dbReference type="InterPro" id="IPR050833">
    <property type="entry name" value="Poly_Biosynth_Transport"/>
</dbReference>
<feature type="transmembrane region" description="Helical" evidence="6">
    <location>
        <begin position="108"/>
        <end position="128"/>
    </location>
</feature>
<reference evidence="8" key="1">
    <citation type="journal article" date="2019" name="Int. J. Syst. Evol. Microbiol.">
        <title>The Global Catalogue of Microorganisms (GCM) 10K type strain sequencing project: providing services to taxonomists for standard genome sequencing and annotation.</title>
        <authorList>
            <consortium name="The Broad Institute Genomics Platform"/>
            <consortium name="The Broad Institute Genome Sequencing Center for Infectious Disease"/>
            <person name="Wu L."/>
            <person name="Ma J."/>
        </authorList>
    </citation>
    <scope>NUCLEOTIDE SEQUENCE [LARGE SCALE GENOMIC DNA]</scope>
    <source>
        <strain evidence="8">CGMCC 4.7035</strain>
    </source>
</reference>
<organism evidence="7 8">
    <name type="scientific">Streptomyces yaanensis</name>
    <dbReference type="NCBI Taxonomy" id="1142239"/>
    <lineage>
        <taxon>Bacteria</taxon>
        <taxon>Bacillati</taxon>
        <taxon>Actinomycetota</taxon>
        <taxon>Actinomycetes</taxon>
        <taxon>Kitasatosporales</taxon>
        <taxon>Streptomycetaceae</taxon>
        <taxon>Streptomyces</taxon>
    </lineage>
</organism>
<feature type="transmembrane region" description="Helical" evidence="6">
    <location>
        <begin position="174"/>
        <end position="197"/>
    </location>
</feature>
<dbReference type="Proteomes" id="UP001595701">
    <property type="component" value="Unassembled WGS sequence"/>
</dbReference>
<dbReference type="RefSeq" id="WP_310763124.1">
    <property type="nucleotide sequence ID" value="NZ_JBHRWR010000008.1"/>
</dbReference>
<feature type="transmembrane region" description="Helical" evidence="6">
    <location>
        <begin position="298"/>
        <end position="319"/>
    </location>
</feature>
<comment type="subcellular location">
    <subcellularLocation>
        <location evidence="1">Cell membrane</location>
        <topology evidence="1">Multi-pass membrane protein</topology>
    </subcellularLocation>
</comment>
<name>A0ABV7SAY4_9ACTN</name>
<evidence type="ECO:0000313" key="8">
    <source>
        <dbReference type="Proteomes" id="UP001595701"/>
    </source>
</evidence>
<feature type="transmembrane region" description="Helical" evidence="6">
    <location>
        <begin position="363"/>
        <end position="382"/>
    </location>
</feature>
<evidence type="ECO:0000256" key="4">
    <source>
        <dbReference type="ARBA" id="ARBA00022989"/>
    </source>
</evidence>
<comment type="caution">
    <text evidence="7">The sequence shown here is derived from an EMBL/GenBank/DDBJ whole genome shotgun (WGS) entry which is preliminary data.</text>
</comment>
<evidence type="ECO:0000313" key="7">
    <source>
        <dbReference type="EMBL" id="MFC3573661.1"/>
    </source>
</evidence>
<dbReference type="PANTHER" id="PTHR30250:SF11">
    <property type="entry name" value="O-ANTIGEN TRANSPORTER-RELATED"/>
    <property type="match status" value="1"/>
</dbReference>
<protein>
    <submittedName>
        <fullName evidence="7">Lipopolysaccharide biosynthesis protein</fullName>
    </submittedName>
</protein>
<evidence type="ECO:0000256" key="6">
    <source>
        <dbReference type="SAM" id="Phobius"/>
    </source>
</evidence>
<keyword evidence="4 6" id="KW-1133">Transmembrane helix</keyword>
<dbReference type="PANTHER" id="PTHR30250">
    <property type="entry name" value="PST FAMILY PREDICTED COLANIC ACID TRANSPORTER"/>
    <property type="match status" value="1"/>
</dbReference>
<sequence>MTLPVGAVTNLALIHTVVGAVGVSGYAVFALVTTLPTMLPATDLGAGAALTEAVARDSSRERRLVRGTVLSSARNLMCAGAAIAAAGIIMALFGMWDRVLGDAAQPGSDLTVAVASVLFGCSLPLGLSRSVLLAVNRNEVTFLLQGAGCVLQFGLVLLAVGLGAPTGGLVCAAFLSQCLVNAVGAVIAGRCVGMPLLAMIARSVRERALKERAPIAHLAVPTSITTAAAVVALCTDRLVLSHVAGPTAVAVYSAGEQFFGPASSLLTAAGLPLWALFARRRQSSGAPRRQLAKLTAAFAAAGLVLGIAIVVFGVVAGTWMMHGRIRVGTDLMVAFATLLFVQAVAIPAAMWTMDAAGLRFKAITYSLMAVVNLVGSIFLARLGAEGPIIASVVSYAALVLVPTLLRAFRRA</sequence>
<evidence type="ECO:0000256" key="1">
    <source>
        <dbReference type="ARBA" id="ARBA00004651"/>
    </source>
</evidence>
<accession>A0ABV7SAY4</accession>
<feature type="transmembrane region" description="Helical" evidence="6">
    <location>
        <begin position="76"/>
        <end position="96"/>
    </location>
</feature>
<feature type="transmembrane region" description="Helical" evidence="6">
    <location>
        <begin position="258"/>
        <end position="277"/>
    </location>
</feature>
<feature type="transmembrane region" description="Helical" evidence="6">
    <location>
        <begin position="218"/>
        <end position="238"/>
    </location>
</feature>
<feature type="transmembrane region" description="Helical" evidence="6">
    <location>
        <begin position="140"/>
        <end position="162"/>
    </location>
</feature>
<keyword evidence="5 6" id="KW-0472">Membrane</keyword>
<keyword evidence="3 6" id="KW-0812">Transmembrane</keyword>
<feature type="transmembrane region" description="Helical" evidence="6">
    <location>
        <begin position="388"/>
        <end position="408"/>
    </location>
</feature>
<evidence type="ECO:0000256" key="2">
    <source>
        <dbReference type="ARBA" id="ARBA00022475"/>
    </source>
</evidence>
<gene>
    <name evidence="7" type="ORF">ACFOZ0_10345</name>
</gene>